<keyword evidence="3" id="KW-1185">Reference proteome</keyword>
<evidence type="ECO:0000313" key="2">
    <source>
        <dbReference type="EMBL" id="MFC7607162.1"/>
    </source>
</evidence>
<gene>
    <name evidence="2" type="ORF">ACFQVD_44445</name>
</gene>
<name>A0ABW2TFR3_9ACTN</name>
<comment type="caution">
    <text evidence="2">The sequence shown here is derived from an EMBL/GenBank/DDBJ whole genome shotgun (WGS) entry which is preliminary data.</text>
</comment>
<dbReference type="Pfam" id="PF17914">
    <property type="entry name" value="HopA1"/>
    <property type="match status" value="1"/>
</dbReference>
<reference evidence="3" key="1">
    <citation type="journal article" date="2019" name="Int. J. Syst. Evol. Microbiol.">
        <title>The Global Catalogue of Microorganisms (GCM) 10K type strain sequencing project: providing services to taxonomists for standard genome sequencing and annotation.</title>
        <authorList>
            <consortium name="The Broad Institute Genomics Platform"/>
            <consortium name="The Broad Institute Genome Sequencing Center for Infectious Disease"/>
            <person name="Wu L."/>
            <person name="Ma J."/>
        </authorList>
    </citation>
    <scope>NUCLEOTIDE SEQUENCE [LARGE SCALE GENOMIC DNA]</scope>
    <source>
        <strain evidence="3">JCM 10083</strain>
    </source>
</reference>
<organism evidence="2 3">
    <name type="scientific">Streptosporangium amethystogenes subsp. fukuiense</name>
    <dbReference type="NCBI Taxonomy" id="698418"/>
    <lineage>
        <taxon>Bacteria</taxon>
        <taxon>Bacillati</taxon>
        <taxon>Actinomycetota</taxon>
        <taxon>Actinomycetes</taxon>
        <taxon>Streptosporangiales</taxon>
        <taxon>Streptosporangiaceae</taxon>
        <taxon>Streptosporangium</taxon>
    </lineage>
</organism>
<proteinExistence type="predicted"/>
<evidence type="ECO:0000256" key="1">
    <source>
        <dbReference type="SAM" id="MobiDB-lite"/>
    </source>
</evidence>
<sequence length="323" mass="34594">MKQSLDRVRIDADLTSATVDGREITAEGPKVLRSALADALYDAFHTGREPTEGPRHKSLRDPDFEHRLRAVVPHHDSPALAMVEPGAPGVVRLNGVRVRIPESRLGDEVATPAGPARRVGLPAVQPTVSPGFLLVSGSAGHGLEEDACLRLYLGAETADAAPALWGAVLERLEKLRLPYRAKVLSARDLYPRRDSIVVYLGRRAWHAVPEIGAAATATGGLRQDLSAYVAALGGGIGWAWEPQDPRPGTRRLSFGEHRSHAIAAGLLVHAEHGGDRDDAVREALRAAGVEPGAVYRNLGSPTLPFETSGPEPGPGPYENQERR</sequence>
<evidence type="ECO:0000313" key="3">
    <source>
        <dbReference type="Proteomes" id="UP001596514"/>
    </source>
</evidence>
<feature type="region of interest" description="Disordered" evidence="1">
    <location>
        <begin position="294"/>
        <end position="323"/>
    </location>
</feature>
<protein>
    <submittedName>
        <fullName evidence="2">T3SS effector HopA1 family protein</fullName>
    </submittedName>
</protein>
<accession>A0ABW2TFR3</accession>
<dbReference type="Proteomes" id="UP001596514">
    <property type="component" value="Unassembled WGS sequence"/>
</dbReference>
<dbReference type="RefSeq" id="WP_343979121.1">
    <property type="nucleotide sequence ID" value="NZ_BAAAGK010000177.1"/>
</dbReference>
<dbReference type="InterPro" id="IPR040871">
    <property type="entry name" value="HopA1"/>
</dbReference>
<dbReference type="EMBL" id="JBHTEE010000001">
    <property type="protein sequence ID" value="MFC7607162.1"/>
    <property type="molecule type" value="Genomic_DNA"/>
</dbReference>